<evidence type="ECO:0000256" key="4">
    <source>
        <dbReference type="ARBA" id="ARBA00023242"/>
    </source>
</evidence>
<protein>
    <recommendedName>
        <fullName evidence="12">Minichromosome loss protein Mcl1 middle region domain-containing protein</fullName>
    </recommendedName>
</protein>
<feature type="repeat" description="WD" evidence="5">
    <location>
        <begin position="151"/>
        <end position="185"/>
    </location>
</feature>
<dbReference type="GO" id="GO:0003682">
    <property type="term" value="F:chromatin binding"/>
    <property type="evidence" value="ECO:0007669"/>
    <property type="project" value="TreeGrafter"/>
</dbReference>
<evidence type="ECO:0000256" key="6">
    <source>
        <dbReference type="SAM" id="MobiDB-lite"/>
    </source>
</evidence>
<evidence type="ECO:0000313" key="11">
    <source>
        <dbReference type="Proteomes" id="UP001153365"/>
    </source>
</evidence>
<dbReference type="PANTHER" id="PTHR19932">
    <property type="entry name" value="WD REPEAT AND HMG-BOX DNA BINDING PROTEIN"/>
    <property type="match status" value="1"/>
</dbReference>
<evidence type="ECO:0000256" key="3">
    <source>
        <dbReference type="ARBA" id="ARBA00022737"/>
    </source>
</evidence>
<name>A0AAV0AXX5_PHAPC</name>
<evidence type="ECO:0000256" key="2">
    <source>
        <dbReference type="ARBA" id="ARBA00022574"/>
    </source>
</evidence>
<keyword evidence="4" id="KW-0539">Nucleus</keyword>
<organism evidence="10 11">
    <name type="scientific">Phakopsora pachyrhizi</name>
    <name type="common">Asian soybean rust disease fungus</name>
    <dbReference type="NCBI Taxonomy" id="170000"/>
    <lineage>
        <taxon>Eukaryota</taxon>
        <taxon>Fungi</taxon>
        <taxon>Dikarya</taxon>
        <taxon>Basidiomycota</taxon>
        <taxon>Pucciniomycotina</taxon>
        <taxon>Pucciniomycetes</taxon>
        <taxon>Pucciniales</taxon>
        <taxon>Phakopsoraceae</taxon>
        <taxon>Phakopsora</taxon>
    </lineage>
</organism>
<feature type="repeat" description="WD" evidence="5">
    <location>
        <begin position="259"/>
        <end position="291"/>
    </location>
</feature>
<feature type="compositionally biased region" description="Basic and acidic residues" evidence="6">
    <location>
        <begin position="889"/>
        <end position="910"/>
    </location>
</feature>
<feature type="domain" description="WDHD1/CFT4 second beta-propeller" evidence="7">
    <location>
        <begin position="426"/>
        <end position="752"/>
    </location>
</feature>
<feature type="region of interest" description="Disordered" evidence="6">
    <location>
        <begin position="978"/>
        <end position="1016"/>
    </location>
</feature>
<sequence>MSSSQNQAVSTTYVHIEGTVCLSYTPDARYLYSGGADGIRCFDLSQAIDDVKTIEYHRDAVTFLDCSVSYDDYFFSFADHLASCSESGEVVLHEHSTSSSQPPQFKCLLTRSLLPSRCLRFSPNQTKLAISSDELVIKIVDVNDPLNCQLLTGHTKPVKSICWSPDSTQLISSGCEGVIRIWDLSRPVSEDQLRCTQAIEGVIPTALPEECKSLQTSWHPSGKYFIAPLRQRGIAIFGRESFESVWKQVKTVCQTDKSSKSHSKPITASAFSQNGKYLATGCEGGLLIVWDTLGWEYVTDLCPEIDIAITSIQWRPQANSIAFANFNGQVTTWQDVVPPTRVAPFLTRAPGATKAGTESPGQLDDDHPENRDDFDADLDGVYGEDWVIDNEEGFTHQDATRALNVRPSKTLKSKSSGSSLYIQLQKPFQPCSTKVIANSQTDFLLRRRYMAFNMLGIVQVLEKDDENIITVEFHDRGKRSGYHFVDRFKFNLSCMSELGVAFACGSKKSGEMVSVVRYDPFETWATDGWAGGGSEKVGIDKEASWQYELPQGESAICLACGGCAFEIEDSALEGLRGSGAVVIGTNKGYVRIFTGSGMQRYIWNLGQQIIALACNGDFVFVVHRSSICPSMHPLNYSLMDTSTFEVIQEGAMPLPNDQSVLNWIGFSEPYSIPACYDSSGVLSFLDKARRPRQGRWVPVLDTTSLKTEGQLSRIYWPVGVTSEELSCIIIKGGSTQPSFPTPLIQTVPLQMPALRLNETQGQMEECFLRESMIHSHKEDLSNPDDYASITQLSSDELELEKKVLKLIESCCKNQPNPELQKALDYSGLLKNLNTLEASIKICKFFNLSGLSDRVSKLHEAKELQGDKGELAKRASKYSHLEDYSIIAESKPDGTRQKSRKSDLEIFDRPFENNFSRSRKNGPLSRGDIFKNPSPQRRKAQVSSEAEDDLKGLEASEEASSSWINDEMTNNTLDLENHSLQSSKRPRLSEHQLNNSTDTQTRVCNSKSVAPPSGDVKKTGLFFERVDAHSCSKNSENIKIRQSTLFELTSKKPSEEKLKKRKNECRDEDIKSVDSREKIINNGLQKSKVDKSKVEASKASDETQETSESNQHETQESLTSIDFSQSLPPRIRSTFPEPMAGETDKENPEPINLIDSKSAPEGDSGTNLKSIGASKLEAFRSKKTDV</sequence>
<feature type="region of interest" description="Disordered" evidence="6">
    <location>
        <begin position="348"/>
        <end position="375"/>
    </location>
</feature>
<feature type="region of interest" description="Disordered" evidence="6">
    <location>
        <begin position="1080"/>
        <end position="1185"/>
    </location>
</feature>
<dbReference type="PANTHER" id="PTHR19932:SF10">
    <property type="entry name" value="WD REPEAT AND HMG-BOX DNA-BINDING PROTEIN 1"/>
    <property type="match status" value="1"/>
</dbReference>
<feature type="compositionally biased region" description="Basic and acidic residues" evidence="6">
    <location>
        <begin position="1086"/>
        <end position="1100"/>
    </location>
</feature>
<reference evidence="10" key="1">
    <citation type="submission" date="2022-06" db="EMBL/GenBank/DDBJ databases">
        <authorList>
            <consortium name="SYNGENTA / RWTH Aachen University"/>
        </authorList>
    </citation>
    <scope>NUCLEOTIDE SEQUENCE</scope>
</reference>
<dbReference type="GO" id="GO:0043596">
    <property type="term" value="C:nuclear replication fork"/>
    <property type="evidence" value="ECO:0007669"/>
    <property type="project" value="TreeGrafter"/>
</dbReference>
<dbReference type="InterPro" id="IPR015943">
    <property type="entry name" value="WD40/YVTN_repeat-like_dom_sf"/>
</dbReference>
<dbReference type="InterPro" id="IPR036322">
    <property type="entry name" value="WD40_repeat_dom_sf"/>
</dbReference>
<feature type="compositionally biased region" description="Basic and acidic residues" evidence="6">
    <location>
        <begin position="364"/>
        <end position="373"/>
    </location>
</feature>
<dbReference type="GO" id="GO:0006261">
    <property type="term" value="P:DNA-templated DNA replication"/>
    <property type="evidence" value="ECO:0007669"/>
    <property type="project" value="TreeGrafter"/>
</dbReference>
<evidence type="ECO:0000256" key="5">
    <source>
        <dbReference type="PROSITE-ProRule" id="PRU00221"/>
    </source>
</evidence>
<evidence type="ECO:0008006" key="12">
    <source>
        <dbReference type="Google" id="ProtNLM"/>
    </source>
</evidence>
<gene>
    <name evidence="10" type="ORF">PPACK8108_LOCUS8429</name>
</gene>
<dbReference type="Pfam" id="PF20946">
    <property type="entry name" value="Ctf4_C"/>
    <property type="match status" value="1"/>
</dbReference>
<dbReference type="Pfam" id="PF24817">
    <property type="entry name" value="WD40_WDHD1_1st"/>
    <property type="match status" value="1"/>
</dbReference>
<evidence type="ECO:0000256" key="1">
    <source>
        <dbReference type="ARBA" id="ARBA00004123"/>
    </source>
</evidence>
<comment type="subcellular location">
    <subcellularLocation>
        <location evidence="1">Nucleus</location>
    </subcellularLocation>
</comment>
<evidence type="ECO:0000259" key="8">
    <source>
        <dbReference type="Pfam" id="PF20946"/>
    </source>
</evidence>
<dbReference type="PROSITE" id="PS50082">
    <property type="entry name" value="WD_REPEATS_2"/>
    <property type="match status" value="2"/>
</dbReference>
<dbReference type="InterPro" id="IPR022100">
    <property type="entry name" value="WDHD1/CFT4_beta-prop_2nd"/>
</dbReference>
<dbReference type="Proteomes" id="UP001153365">
    <property type="component" value="Unassembled WGS sequence"/>
</dbReference>
<keyword evidence="2 5" id="KW-0853">WD repeat</keyword>
<dbReference type="AlphaFoldDB" id="A0AAV0AXX5"/>
<dbReference type="GO" id="GO:0000278">
    <property type="term" value="P:mitotic cell cycle"/>
    <property type="evidence" value="ECO:0007669"/>
    <property type="project" value="TreeGrafter"/>
</dbReference>
<dbReference type="InterPro" id="IPR001680">
    <property type="entry name" value="WD40_rpt"/>
</dbReference>
<feature type="compositionally biased region" description="Polar residues" evidence="6">
    <location>
        <begin position="990"/>
        <end position="1007"/>
    </location>
</feature>
<feature type="domain" description="WDHD1/CFT4 helical bundle" evidence="8">
    <location>
        <begin position="761"/>
        <end position="862"/>
    </location>
</feature>
<keyword evidence="11" id="KW-1185">Reference proteome</keyword>
<evidence type="ECO:0000259" key="7">
    <source>
        <dbReference type="Pfam" id="PF12341"/>
    </source>
</evidence>
<feature type="region of interest" description="Disordered" evidence="6">
    <location>
        <begin position="887"/>
        <end position="963"/>
    </location>
</feature>
<accession>A0AAV0AXX5</accession>
<dbReference type="InterPro" id="IPR057646">
    <property type="entry name" value="WD40_WDHD1_1st"/>
</dbReference>
<feature type="domain" description="WDHD1 first WD40" evidence="9">
    <location>
        <begin position="13"/>
        <end position="331"/>
    </location>
</feature>
<dbReference type="InterPro" id="IPR048591">
    <property type="entry name" value="WDHD1/CFT4_hel"/>
</dbReference>
<keyword evidence="3" id="KW-0677">Repeat</keyword>
<dbReference type="GO" id="GO:0006281">
    <property type="term" value="P:DNA repair"/>
    <property type="evidence" value="ECO:0007669"/>
    <property type="project" value="TreeGrafter"/>
</dbReference>
<feature type="compositionally biased region" description="Basic and acidic residues" evidence="6">
    <location>
        <begin position="1176"/>
        <end position="1185"/>
    </location>
</feature>
<evidence type="ECO:0000259" key="9">
    <source>
        <dbReference type="Pfam" id="PF24817"/>
    </source>
</evidence>
<proteinExistence type="predicted"/>
<dbReference type="Pfam" id="PF12341">
    <property type="entry name" value="Mcl1_mid"/>
    <property type="match status" value="1"/>
</dbReference>
<dbReference type="EMBL" id="CALTRL010001743">
    <property type="protein sequence ID" value="CAH7673555.1"/>
    <property type="molecule type" value="Genomic_DNA"/>
</dbReference>
<dbReference type="SUPFAM" id="SSF50978">
    <property type="entry name" value="WD40 repeat-like"/>
    <property type="match status" value="1"/>
</dbReference>
<dbReference type="PROSITE" id="PS50294">
    <property type="entry name" value="WD_REPEATS_REGION"/>
    <property type="match status" value="2"/>
</dbReference>
<evidence type="ECO:0000313" key="10">
    <source>
        <dbReference type="EMBL" id="CAH7673555.1"/>
    </source>
</evidence>
<comment type="caution">
    <text evidence="10">The sequence shown here is derived from an EMBL/GenBank/DDBJ whole genome shotgun (WGS) entry which is preliminary data.</text>
</comment>
<dbReference type="Gene3D" id="2.130.10.10">
    <property type="entry name" value="YVTN repeat-like/Quinoprotein amine dehydrogenase"/>
    <property type="match status" value="2"/>
</dbReference>
<feature type="compositionally biased region" description="Polar residues" evidence="6">
    <location>
        <begin position="1115"/>
        <end position="1126"/>
    </location>
</feature>
<dbReference type="SMART" id="SM00320">
    <property type="entry name" value="WD40"/>
    <property type="match status" value="6"/>
</dbReference>